<dbReference type="Gene3D" id="3.60.150.10">
    <property type="entry name" value="Chorismate synthase AroC"/>
    <property type="match status" value="2"/>
</dbReference>
<dbReference type="Proteomes" id="UP000187209">
    <property type="component" value="Unassembled WGS sequence"/>
</dbReference>
<dbReference type="PROSITE" id="PS00789">
    <property type="entry name" value="CHORISMATE_SYNTHASE_3"/>
    <property type="match status" value="1"/>
</dbReference>
<dbReference type="GO" id="GO:0009073">
    <property type="term" value="P:aromatic amino acid family biosynthetic process"/>
    <property type="evidence" value="ECO:0007669"/>
    <property type="project" value="UniProtKB-KW"/>
</dbReference>
<comment type="pathway">
    <text evidence="1 7">Metabolic intermediate biosynthesis; chorismate biosynthesis; chorismate from D-erythrose 4-phosphate and phosphoenolpyruvate: step 7/7.</text>
</comment>
<proteinExistence type="inferred from homology"/>
<comment type="cofactor">
    <cofactor evidence="7">
        <name>FMNH2</name>
        <dbReference type="ChEBI" id="CHEBI:57618"/>
    </cofactor>
    <text evidence="7">Reduced FMN (FMNH(2)).</text>
</comment>
<evidence type="ECO:0000256" key="7">
    <source>
        <dbReference type="RuleBase" id="RU000605"/>
    </source>
</evidence>
<dbReference type="CDD" id="cd07304">
    <property type="entry name" value="Chorismate_synthase"/>
    <property type="match status" value="1"/>
</dbReference>
<comment type="catalytic activity">
    <reaction evidence="7">
        <text>5-O-(1-carboxyvinyl)-3-phosphoshikimate = chorismate + phosphate</text>
        <dbReference type="Rhea" id="RHEA:21020"/>
        <dbReference type="ChEBI" id="CHEBI:29748"/>
        <dbReference type="ChEBI" id="CHEBI:43474"/>
        <dbReference type="ChEBI" id="CHEBI:57701"/>
        <dbReference type="EC" id="4.2.3.5"/>
    </reaction>
</comment>
<dbReference type="PROSITE" id="PS00787">
    <property type="entry name" value="CHORISMATE_SYNTHASE_1"/>
    <property type="match status" value="1"/>
</dbReference>
<evidence type="ECO:0000256" key="3">
    <source>
        <dbReference type="ARBA" id="ARBA00013036"/>
    </source>
</evidence>
<dbReference type="EC" id="4.2.3.5" evidence="3 7"/>
<evidence type="ECO:0000256" key="5">
    <source>
        <dbReference type="ARBA" id="ARBA00023141"/>
    </source>
</evidence>
<dbReference type="InterPro" id="IPR035904">
    <property type="entry name" value="Chorismate_synth_AroC_sf"/>
</dbReference>
<dbReference type="GO" id="GO:0005829">
    <property type="term" value="C:cytosol"/>
    <property type="evidence" value="ECO:0007669"/>
    <property type="project" value="TreeGrafter"/>
</dbReference>
<dbReference type="NCBIfam" id="TIGR00033">
    <property type="entry name" value="aroC"/>
    <property type="match status" value="1"/>
</dbReference>
<dbReference type="GO" id="GO:0009423">
    <property type="term" value="P:chorismate biosynthetic process"/>
    <property type="evidence" value="ECO:0007669"/>
    <property type="project" value="UniProtKB-UniPathway"/>
</dbReference>
<dbReference type="UniPathway" id="UPA00053">
    <property type="reaction ID" value="UER00090"/>
</dbReference>
<name>A0A1R2BI49_9CILI</name>
<sequence length="328" mass="36616">MSTFGRLLRVTTYGESHGLSVGCIIEGFPPGFEITKDHIQEHLTRRKPGQSSITTSRSEDDIVEIHSGIQNNLTLGTPICLQIKNLDTRPGDYIFRTIPRPGHADFTYKEKYGVNSDSGGGRASARETAARVAAGSLCLKYIENTWVQVVSWVHQVHDISLTEIKNYTRNEVETLGLVKFGDEILNTRCPNYDISEKICQKILLARSQGDSLGGIIACCLTFIDIGFFEYMENQVLSWVGYALMSIPSVKGFKVLKKNHLSIVIMLAFKPVSTIRISQETCDWDGEIRSLECRGRHDPCVLPRAVPIVETMAAIALMDCLLVYKSLRK</sequence>
<evidence type="ECO:0000313" key="8">
    <source>
        <dbReference type="EMBL" id="OMJ76452.1"/>
    </source>
</evidence>
<comment type="similarity">
    <text evidence="2 7">Belongs to the chorismate synthase family.</text>
</comment>
<dbReference type="OrthoDB" id="1721239at2759"/>
<reference evidence="8 9" key="1">
    <citation type="submission" date="2016-11" db="EMBL/GenBank/DDBJ databases">
        <title>The macronuclear genome of Stentor coeruleus: a giant cell with tiny introns.</title>
        <authorList>
            <person name="Slabodnick M."/>
            <person name="Ruby J.G."/>
            <person name="Reiff S.B."/>
            <person name="Swart E.C."/>
            <person name="Gosai S."/>
            <person name="Prabakaran S."/>
            <person name="Witkowska E."/>
            <person name="Larue G.E."/>
            <person name="Fisher S."/>
            <person name="Freeman R.M."/>
            <person name="Gunawardena J."/>
            <person name="Chu W."/>
            <person name="Stover N.A."/>
            <person name="Gregory B.D."/>
            <person name="Nowacki M."/>
            <person name="Derisi J."/>
            <person name="Roy S.W."/>
            <person name="Marshall W.F."/>
            <person name="Sood P."/>
        </authorList>
    </citation>
    <scope>NUCLEOTIDE SEQUENCE [LARGE SCALE GENOMIC DNA]</scope>
    <source>
        <strain evidence="8">WM001</strain>
    </source>
</reference>
<dbReference type="SUPFAM" id="SSF103263">
    <property type="entry name" value="Chorismate synthase, AroC"/>
    <property type="match status" value="1"/>
</dbReference>
<evidence type="ECO:0000256" key="4">
    <source>
        <dbReference type="ARBA" id="ARBA00022605"/>
    </source>
</evidence>
<dbReference type="InterPro" id="IPR000453">
    <property type="entry name" value="Chorismate_synth"/>
</dbReference>
<dbReference type="AlphaFoldDB" id="A0A1R2BI49"/>
<dbReference type="PIRSF" id="PIRSF001456">
    <property type="entry name" value="Chorismate_synth"/>
    <property type="match status" value="1"/>
</dbReference>
<dbReference type="PANTHER" id="PTHR21085">
    <property type="entry name" value="CHORISMATE SYNTHASE"/>
    <property type="match status" value="1"/>
</dbReference>
<gene>
    <name evidence="8" type="ORF">SteCoe_24159</name>
</gene>
<dbReference type="PROSITE" id="PS00788">
    <property type="entry name" value="CHORISMATE_SYNTHASE_2"/>
    <property type="match status" value="1"/>
</dbReference>
<keyword evidence="6 7" id="KW-0456">Lyase</keyword>
<dbReference type="GO" id="GO:0008652">
    <property type="term" value="P:amino acid biosynthetic process"/>
    <property type="evidence" value="ECO:0007669"/>
    <property type="project" value="UniProtKB-KW"/>
</dbReference>
<dbReference type="EMBL" id="MPUH01000630">
    <property type="protein sequence ID" value="OMJ76452.1"/>
    <property type="molecule type" value="Genomic_DNA"/>
</dbReference>
<evidence type="ECO:0000256" key="1">
    <source>
        <dbReference type="ARBA" id="ARBA00005044"/>
    </source>
</evidence>
<evidence type="ECO:0000256" key="2">
    <source>
        <dbReference type="ARBA" id="ARBA00008014"/>
    </source>
</evidence>
<protein>
    <recommendedName>
        <fullName evidence="3 7">Chorismate synthase</fullName>
        <ecNumber evidence="3 7">4.2.3.5</ecNumber>
    </recommendedName>
</protein>
<dbReference type="Pfam" id="PF01264">
    <property type="entry name" value="Chorismate_synt"/>
    <property type="match status" value="2"/>
</dbReference>
<dbReference type="GO" id="GO:0004107">
    <property type="term" value="F:chorismate synthase activity"/>
    <property type="evidence" value="ECO:0007669"/>
    <property type="project" value="UniProtKB-EC"/>
</dbReference>
<evidence type="ECO:0000313" key="9">
    <source>
        <dbReference type="Proteomes" id="UP000187209"/>
    </source>
</evidence>
<dbReference type="PANTHER" id="PTHR21085:SF0">
    <property type="entry name" value="CHORISMATE SYNTHASE"/>
    <property type="match status" value="1"/>
</dbReference>
<organism evidence="8 9">
    <name type="scientific">Stentor coeruleus</name>
    <dbReference type="NCBI Taxonomy" id="5963"/>
    <lineage>
        <taxon>Eukaryota</taxon>
        <taxon>Sar</taxon>
        <taxon>Alveolata</taxon>
        <taxon>Ciliophora</taxon>
        <taxon>Postciliodesmatophora</taxon>
        <taxon>Heterotrichea</taxon>
        <taxon>Heterotrichida</taxon>
        <taxon>Stentoridae</taxon>
        <taxon>Stentor</taxon>
    </lineage>
</organism>
<keyword evidence="9" id="KW-1185">Reference proteome</keyword>
<dbReference type="GO" id="GO:0010181">
    <property type="term" value="F:FMN binding"/>
    <property type="evidence" value="ECO:0007669"/>
    <property type="project" value="TreeGrafter"/>
</dbReference>
<comment type="caution">
    <text evidence="8">The sequence shown here is derived from an EMBL/GenBank/DDBJ whole genome shotgun (WGS) entry which is preliminary data.</text>
</comment>
<keyword evidence="5 7" id="KW-0057">Aromatic amino acid biosynthesis</keyword>
<accession>A0A1R2BI49</accession>
<evidence type="ECO:0000256" key="6">
    <source>
        <dbReference type="ARBA" id="ARBA00023239"/>
    </source>
</evidence>
<dbReference type="InterPro" id="IPR020541">
    <property type="entry name" value="Chorismate_synthase_CS"/>
</dbReference>
<keyword evidence="4 7" id="KW-0028">Amino-acid biosynthesis</keyword>